<evidence type="ECO:0000259" key="1">
    <source>
        <dbReference type="PROSITE" id="PS50851"/>
    </source>
</evidence>
<dbReference type="RefSeq" id="WP_190446861.1">
    <property type="nucleotide sequence ID" value="NZ_JAMPLM010000021.1"/>
</dbReference>
<feature type="domain" description="CheW-like" evidence="1">
    <location>
        <begin position="27"/>
        <end position="188"/>
    </location>
</feature>
<sequence length="188" mass="20614">MLPESLLETTRFLDPLIQPDETTKGVGQQFLRFHLELATTALLPVNQLTEVLTIAIEQIIPIPHLPACVMGVHNWRGEILWMVDLGHLIGLTPLYQQALSGSTYTAVVIHPSATTRQTSSQIQAGKMLGLVVHRVEDMEWCNPDLIQSPPASAISPALAPFLRGHWLNAQAELALVLEGDAIVQSFSN</sequence>
<gene>
    <name evidence="2" type="ORF">NDI38_19890</name>
</gene>
<keyword evidence="3" id="KW-1185">Reference proteome</keyword>
<evidence type="ECO:0000313" key="2">
    <source>
        <dbReference type="EMBL" id="MEP1060698.1"/>
    </source>
</evidence>
<evidence type="ECO:0000313" key="3">
    <source>
        <dbReference type="Proteomes" id="UP001476950"/>
    </source>
</evidence>
<dbReference type="SUPFAM" id="SSF50341">
    <property type="entry name" value="CheW-like"/>
    <property type="match status" value="1"/>
</dbReference>
<dbReference type="PANTHER" id="PTHR22617">
    <property type="entry name" value="CHEMOTAXIS SENSOR HISTIDINE KINASE-RELATED"/>
    <property type="match status" value="1"/>
</dbReference>
<dbReference type="InterPro" id="IPR036061">
    <property type="entry name" value="CheW-like_dom_sf"/>
</dbReference>
<comment type="caution">
    <text evidence="2">The sequence shown here is derived from an EMBL/GenBank/DDBJ whole genome shotgun (WGS) entry which is preliminary data.</text>
</comment>
<dbReference type="PANTHER" id="PTHR22617:SF23">
    <property type="entry name" value="CHEMOTAXIS PROTEIN CHEW"/>
    <property type="match status" value="1"/>
</dbReference>
<protein>
    <submittedName>
        <fullName evidence="2">Chemotaxis protein CheW</fullName>
    </submittedName>
</protein>
<dbReference type="EMBL" id="JAMPLM010000021">
    <property type="protein sequence ID" value="MEP1060698.1"/>
    <property type="molecule type" value="Genomic_DNA"/>
</dbReference>
<dbReference type="PROSITE" id="PS50851">
    <property type="entry name" value="CHEW"/>
    <property type="match status" value="1"/>
</dbReference>
<reference evidence="2 3" key="1">
    <citation type="submission" date="2022-04" db="EMBL/GenBank/DDBJ databases">
        <title>Positive selection, recombination, and allopatry shape intraspecific diversity of widespread and dominant cyanobacteria.</title>
        <authorList>
            <person name="Wei J."/>
            <person name="Shu W."/>
            <person name="Hu C."/>
        </authorList>
    </citation>
    <scope>NUCLEOTIDE SEQUENCE [LARGE SCALE GENOMIC DNA]</scope>
    <source>
        <strain evidence="2 3">AS-A4</strain>
    </source>
</reference>
<dbReference type="Pfam" id="PF01584">
    <property type="entry name" value="CheW"/>
    <property type="match status" value="1"/>
</dbReference>
<organism evidence="2 3">
    <name type="scientific">Stenomitos frigidus AS-A4</name>
    <dbReference type="NCBI Taxonomy" id="2933935"/>
    <lineage>
        <taxon>Bacteria</taxon>
        <taxon>Bacillati</taxon>
        <taxon>Cyanobacteriota</taxon>
        <taxon>Cyanophyceae</taxon>
        <taxon>Leptolyngbyales</taxon>
        <taxon>Leptolyngbyaceae</taxon>
        <taxon>Stenomitos</taxon>
    </lineage>
</organism>
<dbReference type="Gene3D" id="2.40.50.180">
    <property type="entry name" value="CheA-289, Domain 4"/>
    <property type="match status" value="1"/>
</dbReference>
<dbReference type="SMART" id="SM00260">
    <property type="entry name" value="CheW"/>
    <property type="match status" value="1"/>
</dbReference>
<dbReference type="InterPro" id="IPR002545">
    <property type="entry name" value="CheW-lke_dom"/>
</dbReference>
<accession>A0ABV0KN80</accession>
<dbReference type="Proteomes" id="UP001476950">
    <property type="component" value="Unassembled WGS sequence"/>
</dbReference>
<name>A0ABV0KN80_9CYAN</name>
<proteinExistence type="predicted"/>
<dbReference type="InterPro" id="IPR039315">
    <property type="entry name" value="CheW"/>
</dbReference>